<protein>
    <submittedName>
        <fullName evidence="2">Uncharacterized protein</fullName>
    </submittedName>
</protein>
<dbReference type="InParanoid" id="J9DQU3"/>
<evidence type="ECO:0000313" key="2">
    <source>
        <dbReference type="EMBL" id="EJW04940.1"/>
    </source>
</evidence>
<accession>J9DQU3</accession>
<reference evidence="3" key="2">
    <citation type="submission" date="2015-07" db="EMBL/GenBank/DDBJ databases">
        <title>Contrasting host-pathogen interactions and genome evolution in two generalist and specialist microsporidian pathogens of mosquitoes.</title>
        <authorList>
            <consortium name="The Broad Institute Genomics Platform"/>
            <consortium name="The Broad Institute Genome Sequencing Center for Infectious Disease"/>
            <person name="Cuomo C.A."/>
            <person name="Sanscrainte N.D."/>
            <person name="Goldberg J.M."/>
            <person name="Heiman D."/>
            <person name="Young S."/>
            <person name="Zeng Q."/>
            <person name="Becnel J.J."/>
            <person name="Birren B.W."/>
        </authorList>
    </citation>
    <scope>NUCLEOTIDE SEQUENCE [LARGE SCALE GENOMIC DNA]</scope>
    <source>
        <strain evidence="3">USNM 41457</strain>
    </source>
</reference>
<dbReference type="VEuPathDB" id="MicrosporidiaDB:EDEG_00933"/>
<proteinExistence type="predicted"/>
<comment type="caution">
    <text evidence="2">The sequence shown here is derived from an EMBL/GenBank/DDBJ whole genome shotgun (WGS) entry which is preliminary data.</text>
</comment>
<feature type="chain" id="PRO_5003821778" evidence="1">
    <location>
        <begin position="17"/>
        <end position="219"/>
    </location>
</feature>
<reference evidence="2 3" key="1">
    <citation type="submission" date="2011-08" db="EMBL/GenBank/DDBJ databases">
        <authorList>
            <person name="Liu Z.J."/>
            <person name="Shi F.L."/>
            <person name="Lu J.Q."/>
            <person name="Li M."/>
            <person name="Wang Z.L."/>
        </authorList>
    </citation>
    <scope>NUCLEOTIDE SEQUENCE [LARGE SCALE GENOMIC DNA]</scope>
    <source>
        <strain evidence="2 3">USNM 41457</strain>
    </source>
</reference>
<dbReference type="HOGENOM" id="CLU_1261488_0_0_1"/>
<evidence type="ECO:0000256" key="1">
    <source>
        <dbReference type="SAM" id="SignalP"/>
    </source>
</evidence>
<dbReference type="EMBL" id="AFBI03000012">
    <property type="protein sequence ID" value="EJW04940.1"/>
    <property type="molecule type" value="Genomic_DNA"/>
</dbReference>
<gene>
    <name evidence="2" type="ORF">EDEG_00933</name>
</gene>
<sequence length="219" mass="24450">MIFMFTIFFLHTFIKAQKPYQGFGFTGGVDGSKIAKQSKSPTYANGEIKKESLLKPINTSFEELDASFIAKKNEPRGKDNLISRLNLVEKPVPDNIHERMLAKTDHTGAIPYDFTKGFVSEPHDSGMTQSSLNILDTIETQKISTELTAPKQSQALVINPANPRLNNIIDLPKSTSYYPWNNPYMSVTSEVPIKLRKRVSIIVDPKAENPSDTNSDGED</sequence>
<feature type="signal peptide" evidence="1">
    <location>
        <begin position="1"/>
        <end position="16"/>
    </location>
</feature>
<keyword evidence="3" id="KW-1185">Reference proteome</keyword>
<dbReference type="Proteomes" id="UP000003163">
    <property type="component" value="Unassembled WGS sequence"/>
</dbReference>
<dbReference type="AlphaFoldDB" id="J9DQU3"/>
<organism evidence="2 3">
    <name type="scientific">Edhazardia aedis (strain USNM 41457)</name>
    <name type="common">Microsporidian parasite</name>
    <dbReference type="NCBI Taxonomy" id="1003232"/>
    <lineage>
        <taxon>Eukaryota</taxon>
        <taxon>Fungi</taxon>
        <taxon>Fungi incertae sedis</taxon>
        <taxon>Microsporidia</taxon>
        <taxon>Edhazardia</taxon>
    </lineage>
</organism>
<keyword evidence="1" id="KW-0732">Signal</keyword>
<evidence type="ECO:0000313" key="3">
    <source>
        <dbReference type="Proteomes" id="UP000003163"/>
    </source>
</evidence>
<name>J9DQU3_EDHAE</name>